<keyword evidence="4 6" id="KW-0805">Transcription regulation</keyword>
<dbReference type="PANTHER" id="PTHR11078:SF3">
    <property type="entry name" value="ANTITERMINATION NUSB DOMAIN-CONTAINING PROTEIN"/>
    <property type="match status" value="1"/>
</dbReference>
<dbReference type="HAMAP" id="MF_00073">
    <property type="entry name" value="NusB"/>
    <property type="match status" value="1"/>
</dbReference>
<dbReference type="SUPFAM" id="SSF48013">
    <property type="entry name" value="NusB-like"/>
    <property type="match status" value="1"/>
</dbReference>
<dbReference type="RefSeq" id="WP_166276706.1">
    <property type="nucleotide sequence ID" value="NZ_JTHE03000103.1"/>
</dbReference>
<evidence type="ECO:0000313" key="8">
    <source>
        <dbReference type="EMBL" id="MCM1984659.1"/>
    </source>
</evidence>
<dbReference type="InterPro" id="IPR006027">
    <property type="entry name" value="NusB_RsmB_TIM44"/>
</dbReference>
<dbReference type="InterPro" id="IPR011605">
    <property type="entry name" value="NusB_fam"/>
</dbReference>
<dbReference type="EMBL" id="JTHE03000103">
    <property type="protein sequence ID" value="MCM1984659.1"/>
    <property type="molecule type" value="Genomic_DNA"/>
</dbReference>
<dbReference type="Proteomes" id="UP000031561">
    <property type="component" value="Unassembled WGS sequence"/>
</dbReference>
<evidence type="ECO:0000256" key="6">
    <source>
        <dbReference type="HAMAP-Rule" id="MF_00073"/>
    </source>
</evidence>
<keyword evidence="3 6" id="KW-0694">RNA-binding</keyword>
<evidence type="ECO:0000256" key="2">
    <source>
        <dbReference type="ARBA" id="ARBA00022814"/>
    </source>
</evidence>
<dbReference type="CDD" id="cd00619">
    <property type="entry name" value="Terminator_NusB"/>
    <property type="match status" value="1"/>
</dbReference>
<gene>
    <name evidence="6 8" type="primary">nusB</name>
    <name evidence="8" type="ORF">QQ91_0017695</name>
</gene>
<dbReference type="Gene3D" id="1.10.940.10">
    <property type="entry name" value="NusB-like"/>
    <property type="match status" value="1"/>
</dbReference>
<evidence type="ECO:0000256" key="5">
    <source>
        <dbReference type="ARBA" id="ARBA00023163"/>
    </source>
</evidence>
<comment type="caution">
    <text evidence="8">The sequence shown here is derived from an EMBL/GenBank/DDBJ whole genome shotgun (WGS) entry which is preliminary data.</text>
</comment>
<keyword evidence="2 6" id="KW-0889">Transcription antitermination</keyword>
<accession>A0ABD4T809</accession>
<dbReference type="NCBIfam" id="TIGR01951">
    <property type="entry name" value="nusB"/>
    <property type="match status" value="1"/>
</dbReference>
<dbReference type="GO" id="GO:0006353">
    <property type="term" value="P:DNA-templated transcription termination"/>
    <property type="evidence" value="ECO:0007669"/>
    <property type="project" value="UniProtKB-UniRule"/>
</dbReference>
<keyword evidence="9" id="KW-1185">Reference proteome</keyword>
<protein>
    <recommendedName>
        <fullName evidence="6">Transcription antitermination protein NusB</fullName>
    </recommendedName>
    <alternativeName>
        <fullName evidence="6">Antitermination factor NusB</fullName>
    </alternativeName>
</protein>
<evidence type="ECO:0000313" key="9">
    <source>
        <dbReference type="Proteomes" id="UP000031561"/>
    </source>
</evidence>
<comment type="similarity">
    <text evidence="1 6">Belongs to the NusB family.</text>
</comment>
<sequence length="214" mass="23936">MQPRRIARELALLSIGQLSAAAQFSESQEIEAAMTAAIRTLSEEIRETLEAAAADLNRSSDRLLESEIKATDVNSAREMLKDAITLTQTAVNRLGATLELPELIQVTHLPEVREFAYTLVKTCRQQRPQLDEILSNALVDWQLSRLAKIDRNILRLAIAEIHFLKIPDRVAINEAIELAKRYSTEDGHRFINGVLRRVTQKRAEAAAVSDSPLT</sequence>
<name>A0ABD4T809_9CYAN</name>
<evidence type="ECO:0000259" key="7">
    <source>
        <dbReference type="Pfam" id="PF01029"/>
    </source>
</evidence>
<feature type="domain" description="NusB/RsmB/TIM44" evidence="7">
    <location>
        <begin position="102"/>
        <end position="199"/>
    </location>
</feature>
<evidence type="ECO:0000256" key="3">
    <source>
        <dbReference type="ARBA" id="ARBA00022884"/>
    </source>
</evidence>
<proteinExistence type="inferred from homology"/>
<dbReference type="GO" id="GO:0031564">
    <property type="term" value="P:transcription antitermination"/>
    <property type="evidence" value="ECO:0007669"/>
    <property type="project" value="UniProtKB-KW"/>
</dbReference>
<dbReference type="AlphaFoldDB" id="A0ABD4T809"/>
<organism evidence="8 9">
    <name type="scientific">Lyngbya confervoides BDU141951</name>
    <dbReference type="NCBI Taxonomy" id="1574623"/>
    <lineage>
        <taxon>Bacteria</taxon>
        <taxon>Bacillati</taxon>
        <taxon>Cyanobacteriota</taxon>
        <taxon>Cyanophyceae</taxon>
        <taxon>Oscillatoriophycideae</taxon>
        <taxon>Oscillatoriales</taxon>
        <taxon>Microcoleaceae</taxon>
        <taxon>Lyngbya</taxon>
    </lineage>
</organism>
<comment type="function">
    <text evidence="6">Involved in transcription antitermination. Required for transcription of ribosomal RNA (rRNA) genes. Binds specifically to the boxA antiterminator sequence of the ribosomal RNA (rrn) operons.</text>
</comment>
<dbReference type="Pfam" id="PF01029">
    <property type="entry name" value="NusB"/>
    <property type="match status" value="1"/>
</dbReference>
<evidence type="ECO:0000256" key="4">
    <source>
        <dbReference type="ARBA" id="ARBA00023015"/>
    </source>
</evidence>
<dbReference type="PANTHER" id="PTHR11078">
    <property type="entry name" value="N UTILIZATION SUBSTANCE PROTEIN B-RELATED"/>
    <property type="match status" value="1"/>
</dbReference>
<keyword evidence="5 6" id="KW-0804">Transcription</keyword>
<evidence type="ECO:0000256" key="1">
    <source>
        <dbReference type="ARBA" id="ARBA00005952"/>
    </source>
</evidence>
<reference evidence="8 9" key="1">
    <citation type="journal article" date="2015" name="Genome Announc.">
        <title>Draft Genome Sequence of Filamentous Marine Cyanobacterium Lyngbya confervoides Strain BDU141951.</title>
        <authorList>
            <person name="Chandrababunaidu M.M."/>
            <person name="Sen D."/>
            <person name="Tripathy S."/>
        </authorList>
    </citation>
    <scope>NUCLEOTIDE SEQUENCE [LARGE SCALE GENOMIC DNA]</scope>
    <source>
        <strain evidence="8 9">BDU141951</strain>
    </source>
</reference>
<dbReference type="GO" id="GO:0003723">
    <property type="term" value="F:RNA binding"/>
    <property type="evidence" value="ECO:0007669"/>
    <property type="project" value="UniProtKB-UniRule"/>
</dbReference>
<dbReference type="InterPro" id="IPR035926">
    <property type="entry name" value="NusB-like_sf"/>
</dbReference>